<dbReference type="Gene3D" id="3.40.50.1100">
    <property type="match status" value="4"/>
</dbReference>
<dbReference type="GO" id="GO:0018114">
    <property type="term" value="F:threonine racemase activity"/>
    <property type="evidence" value="ECO:0007669"/>
    <property type="project" value="TreeGrafter"/>
</dbReference>
<comment type="catalytic activity">
    <reaction evidence="9">
        <text>L-serine = pyruvate + NH4(+)</text>
        <dbReference type="Rhea" id="RHEA:19169"/>
        <dbReference type="ChEBI" id="CHEBI:15361"/>
        <dbReference type="ChEBI" id="CHEBI:28938"/>
        <dbReference type="ChEBI" id="CHEBI:33384"/>
        <dbReference type="EC" id="4.3.1.17"/>
    </reaction>
</comment>
<evidence type="ECO:0000256" key="4">
    <source>
        <dbReference type="ARBA" id="ARBA00001946"/>
    </source>
</evidence>
<proteinExistence type="inferred from homology"/>
<evidence type="ECO:0000313" key="12">
    <source>
        <dbReference type="Proteomes" id="UP001201812"/>
    </source>
</evidence>
<dbReference type="Pfam" id="PF00291">
    <property type="entry name" value="PALP"/>
    <property type="match status" value="2"/>
</dbReference>
<dbReference type="EMBL" id="JAKKPZ010000001">
    <property type="protein sequence ID" value="KAI1728349.1"/>
    <property type="molecule type" value="Genomic_DNA"/>
</dbReference>
<feature type="domain" description="Tryptophan synthase beta chain-like PALP" evidence="10">
    <location>
        <begin position="18"/>
        <end position="68"/>
    </location>
</feature>
<evidence type="ECO:0000256" key="3">
    <source>
        <dbReference type="ARBA" id="ARBA00001936"/>
    </source>
</evidence>
<comment type="similarity">
    <text evidence="5">Belongs to the serine/threonine dehydratase family.</text>
</comment>
<keyword evidence="8" id="KW-0663">Pyridoxal phosphate</keyword>
<dbReference type="GO" id="GO:0003941">
    <property type="term" value="F:L-serine ammonia-lyase activity"/>
    <property type="evidence" value="ECO:0007669"/>
    <property type="project" value="UniProtKB-EC"/>
</dbReference>
<comment type="cofactor">
    <cofactor evidence="2">
        <name>pyridoxal 5'-phosphate</name>
        <dbReference type="ChEBI" id="CHEBI:597326"/>
    </cofactor>
</comment>
<gene>
    <name evidence="11" type="ORF">DdX_00521</name>
</gene>
<comment type="cofactor">
    <cofactor evidence="1">
        <name>Ca(2+)</name>
        <dbReference type="ChEBI" id="CHEBI:29108"/>
    </cofactor>
</comment>
<dbReference type="InterPro" id="IPR001926">
    <property type="entry name" value="TrpB-like_PALP"/>
</dbReference>
<dbReference type="Proteomes" id="UP001201812">
    <property type="component" value="Unassembled WGS sequence"/>
</dbReference>
<evidence type="ECO:0000259" key="10">
    <source>
        <dbReference type="Pfam" id="PF00291"/>
    </source>
</evidence>
<dbReference type="PANTHER" id="PTHR43050:SF1">
    <property type="entry name" value="SERINE RACEMASE"/>
    <property type="match status" value="1"/>
</dbReference>
<evidence type="ECO:0000256" key="5">
    <source>
        <dbReference type="ARBA" id="ARBA00010869"/>
    </source>
</evidence>
<reference evidence="11" key="1">
    <citation type="submission" date="2022-01" db="EMBL/GenBank/DDBJ databases">
        <title>Genome Sequence Resource for Two Populations of Ditylenchus destructor, the Migratory Endoparasitic Phytonematode.</title>
        <authorList>
            <person name="Zhang H."/>
            <person name="Lin R."/>
            <person name="Xie B."/>
        </authorList>
    </citation>
    <scope>NUCLEOTIDE SEQUENCE</scope>
    <source>
        <strain evidence="11">BazhouSP</strain>
    </source>
</reference>
<accession>A0AAD4NKP9</accession>
<organism evidence="11 12">
    <name type="scientific">Ditylenchus destructor</name>
    <dbReference type="NCBI Taxonomy" id="166010"/>
    <lineage>
        <taxon>Eukaryota</taxon>
        <taxon>Metazoa</taxon>
        <taxon>Ecdysozoa</taxon>
        <taxon>Nematoda</taxon>
        <taxon>Chromadorea</taxon>
        <taxon>Rhabditida</taxon>
        <taxon>Tylenchina</taxon>
        <taxon>Tylenchomorpha</taxon>
        <taxon>Sphaerularioidea</taxon>
        <taxon>Anguinidae</taxon>
        <taxon>Anguininae</taxon>
        <taxon>Ditylenchus</taxon>
    </lineage>
</organism>
<sequence>MSMEVSKETIEQAYARISAFIHETPVFTSSTLDELLGKRLYFKCENFQKTGSFKSRGALNHVKCLLEHFDDKKCESTAQARRETCERLAKENKYIIVDPHNDAHVMCGQGTIALEFLEQVPDIEAIIVSVGGGGLAAGVSKYAKSKNPKIKVFCAEPEGKHLEKQLVSKTREICTDSGLLNTIADGIRVKNIGDKCFPILVECCEPLVFSLAEDEIRAATKLIWQRLKVVVEPSAALPLAAVMKYSEELKNYTKIGLILCGGNMNHDHMF</sequence>
<dbReference type="GO" id="GO:0070179">
    <property type="term" value="P:D-serine biosynthetic process"/>
    <property type="evidence" value="ECO:0007669"/>
    <property type="project" value="TreeGrafter"/>
</dbReference>
<keyword evidence="7" id="KW-0460">Magnesium</keyword>
<dbReference type="InterPro" id="IPR000634">
    <property type="entry name" value="Ser/Thr_deHydtase_PyrdxlP-BS"/>
</dbReference>
<feature type="domain" description="Tryptophan synthase beta chain-like PALP" evidence="10">
    <location>
        <begin position="75"/>
        <end position="261"/>
    </location>
</feature>
<dbReference type="GO" id="GO:0005524">
    <property type="term" value="F:ATP binding"/>
    <property type="evidence" value="ECO:0007669"/>
    <property type="project" value="TreeGrafter"/>
</dbReference>
<evidence type="ECO:0000256" key="2">
    <source>
        <dbReference type="ARBA" id="ARBA00001933"/>
    </source>
</evidence>
<dbReference type="EC" id="4.3.1.17" evidence="6"/>
<dbReference type="PANTHER" id="PTHR43050">
    <property type="entry name" value="SERINE / THREONINE RACEMASE FAMILY MEMBER"/>
    <property type="match status" value="1"/>
</dbReference>
<dbReference type="GO" id="GO:0030170">
    <property type="term" value="F:pyridoxal phosphate binding"/>
    <property type="evidence" value="ECO:0007669"/>
    <property type="project" value="InterPro"/>
</dbReference>
<evidence type="ECO:0000256" key="6">
    <source>
        <dbReference type="ARBA" id="ARBA00012093"/>
    </source>
</evidence>
<evidence type="ECO:0000256" key="9">
    <source>
        <dbReference type="ARBA" id="ARBA00049406"/>
    </source>
</evidence>
<evidence type="ECO:0000256" key="8">
    <source>
        <dbReference type="ARBA" id="ARBA00022898"/>
    </source>
</evidence>
<evidence type="ECO:0000256" key="1">
    <source>
        <dbReference type="ARBA" id="ARBA00001913"/>
    </source>
</evidence>
<comment type="cofactor">
    <cofactor evidence="3">
        <name>Mn(2+)</name>
        <dbReference type="ChEBI" id="CHEBI:29035"/>
    </cofactor>
</comment>
<dbReference type="GO" id="GO:0000287">
    <property type="term" value="F:magnesium ion binding"/>
    <property type="evidence" value="ECO:0007669"/>
    <property type="project" value="TreeGrafter"/>
</dbReference>
<dbReference type="GO" id="GO:0030378">
    <property type="term" value="F:serine racemase activity"/>
    <property type="evidence" value="ECO:0007669"/>
    <property type="project" value="TreeGrafter"/>
</dbReference>
<dbReference type="AlphaFoldDB" id="A0AAD4NKP9"/>
<keyword evidence="12" id="KW-1185">Reference proteome</keyword>
<evidence type="ECO:0000256" key="7">
    <source>
        <dbReference type="ARBA" id="ARBA00022842"/>
    </source>
</evidence>
<comment type="caution">
    <text evidence="11">The sequence shown here is derived from an EMBL/GenBank/DDBJ whole genome shotgun (WGS) entry which is preliminary data.</text>
</comment>
<evidence type="ECO:0000313" key="11">
    <source>
        <dbReference type="EMBL" id="KAI1728349.1"/>
    </source>
</evidence>
<name>A0AAD4NKP9_9BILA</name>
<comment type="cofactor">
    <cofactor evidence="4">
        <name>Mg(2+)</name>
        <dbReference type="ChEBI" id="CHEBI:18420"/>
    </cofactor>
</comment>
<dbReference type="PROSITE" id="PS00165">
    <property type="entry name" value="DEHYDRATASE_SER_THR"/>
    <property type="match status" value="1"/>
</dbReference>
<protein>
    <recommendedName>
        <fullName evidence="6">L-serine ammonia-lyase</fullName>
        <ecNumber evidence="6">4.3.1.17</ecNumber>
    </recommendedName>
</protein>
<dbReference type="InterPro" id="IPR036052">
    <property type="entry name" value="TrpB-like_PALP_sf"/>
</dbReference>
<dbReference type="SUPFAM" id="SSF53686">
    <property type="entry name" value="Tryptophan synthase beta subunit-like PLP-dependent enzymes"/>
    <property type="match status" value="1"/>
</dbReference>